<evidence type="ECO:0000259" key="2">
    <source>
        <dbReference type="Pfam" id="PF01345"/>
    </source>
</evidence>
<organism evidence="3 4">
    <name type="scientific">Flavobacterium zepuense</name>
    <dbReference type="NCBI Taxonomy" id="2593302"/>
    <lineage>
        <taxon>Bacteria</taxon>
        <taxon>Pseudomonadati</taxon>
        <taxon>Bacteroidota</taxon>
        <taxon>Flavobacteriia</taxon>
        <taxon>Flavobacteriales</taxon>
        <taxon>Flavobacteriaceae</taxon>
        <taxon>Flavobacterium</taxon>
    </lineage>
</organism>
<evidence type="ECO:0000313" key="3">
    <source>
        <dbReference type="EMBL" id="TRW21098.1"/>
    </source>
</evidence>
<feature type="domain" description="DUF11" evidence="2">
    <location>
        <begin position="132"/>
        <end position="237"/>
    </location>
</feature>
<feature type="domain" description="DUF11" evidence="2">
    <location>
        <begin position="506"/>
        <end position="609"/>
    </location>
</feature>
<feature type="non-terminal residue" evidence="3">
    <location>
        <position position="1424"/>
    </location>
</feature>
<feature type="domain" description="DUF11" evidence="2">
    <location>
        <begin position="22"/>
        <end position="129"/>
    </location>
</feature>
<feature type="domain" description="DUF11" evidence="2">
    <location>
        <begin position="378"/>
        <end position="486"/>
    </location>
</feature>
<proteinExistence type="predicted"/>
<keyword evidence="1" id="KW-0732">Signal</keyword>
<dbReference type="InterPro" id="IPR047589">
    <property type="entry name" value="DUF11_rpt"/>
</dbReference>
<dbReference type="NCBIfam" id="TIGR01451">
    <property type="entry name" value="B_ant_repeat"/>
    <property type="match status" value="5"/>
</dbReference>
<dbReference type="InterPro" id="IPR051172">
    <property type="entry name" value="Chlamydia_OmcB"/>
</dbReference>
<accession>A0A552USA4</accession>
<evidence type="ECO:0000256" key="1">
    <source>
        <dbReference type="SAM" id="SignalP"/>
    </source>
</evidence>
<dbReference type="NCBIfam" id="NF038133">
    <property type="entry name" value="choice_anch_L"/>
    <property type="match status" value="1"/>
</dbReference>
<dbReference type="Gene3D" id="2.60.40.10">
    <property type="entry name" value="Immunoglobulins"/>
    <property type="match status" value="1"/>
</dbReference>
<dbReference type="Proteomes" id="UP000320643">
    <property type="component" value="Unassembled WGS sequence"/>
</dbReference>
<dbReference type="PANTHER" id="PTHR34819:SF3">
    <property type="entry name" value="CELL SURFACE PROTEIN"/>
    <property type="match status" value="1"/>
</dbReference>
<sequence length="1424" mass="149469">MRKLLLTLFLLLGLLGAHAQSDVVVFNNNPNMNYVAGETLTFTVMITNNGPDPAINVNINYPIPAGIPMPVGITKFWWTGSNGSSGTNVAVNNTIATLGVNQTVSYTINIKIPDDYTATLNQPTVTYKTQSDIQVVTTDNQPTYVAGSTVVYTVTVTNNGPEAATNVQVNNAIPAGITTYSWTGNNASGSTALANTIATLGVGQTVTYTVTIVVPATFTGNLVNTISYVANVTDPTPACTQCTDTDVPDAGANLVIITTDNQTTYTAGGNAVYTVTVTNNGPEAAAAVNVSVPVPAGTTMTWTGSNSSSGTGALSDAVGSLADGASVTYTITVAVPAAYTGALTLTASATSTTADPDTTCTQCSDTDYDASSANIVTTKTLESGTTYTAGTNAIYTITVTNNGPTAAQNVVVSDVVPAGLPAAQATWIGSNGTSGTGNLNDVIALMQNGATVTYTFTIPIPSGYDQTASITNTVNVTSDTPDPVPACTTCTVTATPNPLANIVTLKTNGQTSYLANSQTTYTITVTNPGPSDAYNVVVQDNKPYYIDVMSWSGNGTGGSGSFSNTIPVLAAGESVIYTVQIFIPDDYASFVGTLTNTAVVTSSTPDPVPACPGCVDSDTARGNFVTTSNTEYTVPELVEDVLIDVNCVGIDNVTWSTGSNFGSHNGIAYFHRNNSAFPIQEGVVLTCGNAVPSPGNPGVDGPNIETLSDGSWPGDPEIQTYVPGINNDASWIKFNFVPVSDSFSFNYLFASEEYGTPSFECTYTDVFAFILTDLTNGTSTPVNLAVLPIPGNITVGVTTVHLGGAGCAPANPTYFGQYNTFAAAATAPINFNGQTVVMQASATVEPNHTYSIKLTIANGIDGALNSAVFIEGGSFDIGQPQLPPDITLGNEALLLCYGDTYDIEATITNTDMLVKWQKNGEEWIYDEDGEFYDEPTLTISEPGTYTIMGYFESNPDCFISDDIVIDFYPEIIVAEPLDLTVCGSGTTGVFNLRENDENILMNGQTTDSFATSYHLTEADAIDGFPFITTPLAYTAANNTEIFIRIEDYNTGCFIVKSFTLFVNPAPQAGTPNDLFACDTDNNGTEVFDLTTQDGLVLGNQDPTQYVVAYFTSPDAAEDNVDAIAAPDAFAATTQIIYVRLTNVDDVNCYSVTDFQITVTPQPVLEEVEDVQACDSYVLPELQVGNYYTEADGEGNLLDAGTSITQSQTIYIFAQEGTAPNTCTAQTSFTVTIVDTPVVEQPDDVVACEGYALPVLTVGNYYTQSGGNGTQLFAEEIITESQTVYIYASNGDENFSCSDEKFFSITIDTPPVVGTASPLEACDGVPNDFTAPFNLTLAGNEVIGGQTGLTVTYHTTLIGATNGTGAIPAAQLTAYNSESTPVTPVEEPLYIRVVATGNTTNCATVVPLQLIVHETPVIPVIEDYV</sequence>
<reference evidence="3 4" key="1">
    <citation type="submission" date="2019-07" db="EMBL/GenBank/DDBJ databases">
        <title>Flavobacterium sp. nov., isolated from glacier ice.</title>
        <authorList>
            <person name="Liu Q."/>
            <person name="Xin Y.-H."/>
        </authorList>
    </citation>
    <scope>NUCLEOTIDE SEQUENCE [LARGE SCALE GENOMIC DNA]</scope>
    <source>
        <strain evidence="3 4">ZT4R6</strain>
    </source>
</reference>
<keyword evidence="4" id="KW-1185">Reference proteome</keyword>
<evidence type="ECO:0000313" key="4">
    <source>
        <dbReference type="Proteomes" id="UP000320643"/>
    </source>
</evidence>
<comment type="caution">
    <text evidence="3">The sequence shown here is derived from an EMBL/GenBank/DDBJ whole genome shotgun (WGS) entry which is preliminary data.</text>
</comment>
<dbReference type="OrthoDB" id="1488818at2"/>
<feature type="domain" description="DUF11" evidence="2">
    <location>
        <begin position="254"/>
        <end position="359"/>
    </location>
</feature>
<dbReference type="PANTHER" id="PTHR34819">
    <property type="entry name" value="LARGE CYSTEINE-RICH PERIPLASMIC PROTEIN OMCB"/>
    <property type="match status" value="1"/>
</dbReference>
<protein>
    <submittedName>
        <fullName evidence="3">DUF11 domain-containing protein</fullName>
    </submittedName>
</protein>
<name>A0A552USA4_9FLAO</name>
<dbReference type="RefSeq" id="WP_143375291.1">
    <property type="nucleotide sequence ID" value="NZ_VJVZ01000021.1"/>
</dbReference>
<feature type="chain" id="PRO_5022085942" evidence="1">
    <location>
        <begin position="20"/>
        <end position="1424"/>
    </location>
</feature>
<gene>
    <name evidence="3" type="ORF">FMM05_20455</name>
</gene>
<dbReference type="EMBL" id="VJVZ01000021">
    <property type="protein sequence ID" value="TRW21098.1"/>
    <property type="molecule type" value="Genomic_DNA"/>
</dbReference>
<feature type="signal peptide" evidence="1">
    <location>
        <begin position="1"/>
        <end position="19"/>
    </location>
</feature>
<dbReference type="InterPro" id="IPR013783">
    <property type="entry name" value="Ig-like_fold"/>
</dbReference>
<dbReference type="InterPro" id="IPR049804">
    <property type="entry name" value="Choice_anch_L"/>
</dbReference>
<dbReference type="Pfam" id="PF01345">
    <property type="entry name" value="DUF11"/>
    <property type="match status" value="5"/>
</dbReference>
<dbReference type="InterPro" id="IPR001434">
    <property type="entry name" value="OmcB-like_DUF11"/>
</dbReference>